<keyword evidence="8 14" id="KW-0560">Oxidoreductase</keyword>
<comment type="cofactor">
    <cofactor evidence="1 12">
        <name>heme</name>
        <dbReference type="ChEBI" id="CHEBI:30413"/>
    </cofactor>
</comment>
<dbReference type="SUPFAM" id="SSF48264">
    <property type="entry name" value="Cytochrome P450"/>
    <property type="match status" value="1"/>
</dbReference>
<keyword evidence="17" id="KW-1185">Reference proteome</keyword>
<evidence type="ECO:0000256" key="12">
    <source>
        <dbReference type="PIRSR" id="PIRSR000047-1"/>
    </source>
</evidence>
<keyword evidence="10" id="KW-0443">Lipid metabolism</keyword>
<gene>
    <name evidence="16" type="ORF">SEMRO_1196_G251450.1</name>
</gene>
<comment type="pathway">
    <text evidence="3">Lipid metabolism; bile acid biosynthesis.</text>
</comment>
<dbReference type="GO" id="GO:0020037">
    <property type="term" value="F:heme binding"/>
    <property type="evidence" value="ECO:0007669"/>
    <property type="project" value="InterPro"/>
</dbReference>
<dbReference type="InterPro" id="IPR024204">
    <property type="entry name" value="Cyt_P450_CYP7A1-type"/>
</dbReference>
<dbReference type="GO" id="GO:0016705">
    <property type="term" value="F:oxidoreductase activity, acting on paired donors, with incorporation or reduction of molecular oxygen"/>
    <property type="evidence" value="ECO:0007669"/>
    <property type="project" value="InterPro"/>
</dbReference>
<dbReference type="InterPro" id="IPR001128">
    <property type="entry name" value="Cyt_P450"/>
</dbReference>
<feature type="binding site" evidence="13">
    <location>
        <position position="296"/>
    </location>
    <ligand>
        <name>substrate</name>
    </ligand>
</feature>
<sequence>MFSPLVWDDVPMTALATTLLCILPVSMWLFAKFDVWKRNQFRHPQAPPFAAYSIPFLGNAMEFGTDMTGFIERHHHMGPLFSALINGKIMHIVTDPAIIPLIYRTRQFTFRPTLAEFVGIGFGTSNDALEKVFIGEKNQFQEFKTLLVKQLTTSVELDQITNDAQIILRDKIQQYLLPSSGQAKTVDLMAFVSDLIFRASVAAVISNSAELGEVDCLKNLEIFDSMCPLVFAGIPMKYIPPGCKAREALFEKLRASTTIHKSRLLTAQEQFMKSLNGSQEDVQRVQLFLLWASVANSMPAVFWTLYYLLSHDGAWDAIRGEVKAIQAKKQDPQGPFTSADLNDMVKMQSAFTESLRLASSLRVLRDVTEDFEFDIKLESAATTKSRFPSKYFLRKGSIVVGFTPQLHMDSEIFEAPTEFRWDRFLTSSTGEPAKFYRAGKLVNDPMRAFGGGAHLCPGRKFIANEVKALIATLATSCEIELVNPDKKAEFDMWRQGAGIPQPKEPVLIRLLRSSDAG</sequence>
<keyword evidence="5 12" id="KW-0349">Heme</keyword>
<comment type="similarity">
    <text evidence="4 14">Belongs to the cytochrome P450 family.</text>
</comment>
<dbReference type="EMBL" id="CAICTM010001194">
    <property type="protein sequence ID" value="CAB9521452.1"/>
    <property type="molecule type" value="Genomic_DNA"/>
</dbReference>
<evidence type="ECO:0000313" key="16">
    <source>
        <dbReference type="EMBL" id="CAB9521452.1"/>
    </source>
</evidence>
<comment type="subcellular location">
    <subcellularLocation>
        <location evidence="2">Endoplasmic reticulum membrane</location>
    </subcellularLocation>
</comment>
<dbReference type="InterPro" id="IPR002403">
    <property type="entry name" value="Cyt_P450_E_grp-IV"/>
</dbReference>
<reference evidence="16" key="1">
    <citation type="submission" date="2020-06" db="EMBL/GenBank/DDBJ databases">
        <authorList>
            <consortium name="Plant Systems Biology data submission"/>
        </authorList>
    </citation>
    <scope>NUCLEOTIDE SEQUENCE</scope>
    <source>
        <strain evidence="16">D6</strain>
    </source>
</reference>
<evidence type="ECO:0000256" key="1">
    <source>
        <dbReference type="ARBA" id="ARBA00001971"/>
    </source>
</evidence>
<evidence type="ECO:0000313" key="17">
    <source>
        <dbReference type="Proteomes" id="UP001153069"/>
    </source>
</evidence>
<dbReference type="Proteomes" id="UP001153069">
    <property type="component" value="Unassembled WGS sequence"/>
</dbReference>
<evidence type="ECO:0000256" key="7">
    <source>
        <dbReference type="ARBA" id="ARBA00022824"/>
    </source>
</evidence>
<keyword evidence="15" id="KW-0812">Transmembrane</keyword>
<keyword evidence="6 12" id="KW-0479">Metal-binding</keyword>
<evidence type="ECO:0000256" key="9">
    <source>
        <dbReference type="ARBA" id="ARBA00023004"/>
    </source>
</evidence>
<keyword evidence="15" id="KW-1133">Transmembrane helix</keyword>
<evidence type="ECO:0000256" key="2">
    <source>
        <dbReference type="ARBA" id="ARBA00004586"/>
    </source>
</evidence>
<evidence type="ECO:0000256" key="13">
    <source>
        <dbReference type="PIRSR" id="PIRSR000047-2"/>
    </source>
</evidence>
<proteinExistence type="inferred from homology"/>
<keyword evidence="9 12" id="KW-0408">Iron</keyword>
<protein>
    <submittedName>
        <fullName evidence="16">Hydroxycholest-4-en-3-one 12-alpha-hydroxylase</fullName>
    </submittedName>
</protein>
<evidence type="ECO:0000256" key="8">
    <source>
        <dbReference type="ARBA" id="ARBA00023002"/>
    </source>
</evidence>
<evidence type="ECO:0000256" key="15">
    <source>
        <dbReference type="SAM" id="Phobius"/>
    </source>
</evidence>
<dbReference type="GO" id="GO:0005506">
    <property type="term" value="F:iron ion binding"/>
    <property type="evidence" value="ECO:0007669"/>
    <property type="project" value="InterPro"/>
</dbReference>
<evidence type="ECO:0000256" key="3">
    <source>
        <dbReference type="ARBA" id="ARBA00004860"/>
    </source>
</evidence>
<evidence type="ECO:0000256" key="14">
    <source>
        <dbReference type="RuleBase" id="RU000461"/>
    </source>
</evidence>
<evidence type="ECO:0000256" key="10">
    <source>
        <dbReference type="ARBA" id="ARBA00023098"/>
    </source>
</evidence>
<dbReference type="GO" id="GO:0005789">
    <property type="term" value="C:endoplasmic reticulum membrane"/>
    <property type="evidence" value="ECO:0007669"/>
    <property type="project" value="UniProtKB-SubCell"/>
</dbReference>
<dbReference type="PIRSF" id="PIRSF000047">
    <property type="entry name" value="Cytochrome_CYPVIIA1"/>
    <property type="match status" value="1"/>
</dbReference>
<evidence type="ECO:0000256" key="5">
    <source>
        <dbReference type="ARBA" id="ARBA00022617"/>
    </source>
</evidence>
<dbReference type="GO" id="GO:0006629">
    <property type="term" value="P:lipid metabolic process"/>
    <property type="evidence" value="ECO:0007669"/>
    <property type="project" value="UniProtKB-KW"/>
</dbReference>
<dbReference type="InterPro" id="IPR036396">
    <property type="entry name" value="Cyt_P450_sf"/>
</dbReference>
<evidence type="ECO:0000256" key="11">
    <source>
        <dbReference type="ARBA" id="ARBA00023136"/>
    </source>
</evidence>
<feature type="transmembrane region" description="Helical" evidence="15">
    <location>
        <begin position="288"/>
        <end position="309"/>
    </location>
</feature>
<dbReference type="GO" id="GO:0042632">
    <property type="term" value="P:cholesterol homeostasis"/>
    <property type="evidence" value="ECO:0007669"/>
    <property type="project" value="TreeGrafter"/>
</dbReference>
<feature type="transmembrane region" description="Helical" evidence="15">
    <location>
        <begin position="12"/>
        <end position="31"/>
    </location>
</feature>
<keyword evidence="11 15" id="KW-0472">Membrane</keyword>
<dbReference type="PANTHER" id="PTHR24304:SF4">
    <property type="entry name" value="CYTOCHROME P450"/>
    <property type="match status" value="1"/>
</dbReference>
<organism evidence="16 17">
    <name type="scientific">Seminavis robusta</name>
    <dbReference type="NCBI Taxonomy" id="568900"/>
    <lineage>
        <taxon>Eukaryota</taxon>
        <taxon>Sar</taxon>
        <taxon>Stramenopiles</taxon>
        <taxon>Ochrophyta</taxon>
        <taxon>Bacillariophyta</taxon>
        <taxon>Bacillariophyceae</taxon>
        <taxon>Bacillariophycidae</taxon>
        <taxon>Naviculales</taxon>
        <taxon>Naviculaceae</taxon>
        <taxon>Seminavis</taxon>
    </lineage>
</organism>
<dbReference type="InterPro" id="IPR050529">
    <property type="entry name" value="CYP450_sterol_14alpha_dmase"/>
</dbReference>
<evidence type="ECO:0000256" key="6">
    <source>
        <dbReference type="ARBA" id="ARBA00022723"/>
    </source>
</evidence>
<comment type="caution">
    <text evidence="16">The sequence shown here is derived from an EMBL/GenBank/DDBJ whole genome shotgun (WGS) entry which is preliminary data.</text>
</comment>
<dbReference type="PRINTS" id="PR00465">
    <property type="entry name" value="EP450IV"/>
</dbReference>
<dbReference type="PROSITE" id="PS00086">
    <property type="entry name" value="CYTOCHROME_P450"/>
    <property type="match status" value="1"/>
</dbReference>
<dbReference type="InterPro" id="IPR017972">
    <property type="entry name" value="Cyt_P450_CS"/>
</dbReference>
<name>A0A9N8EH55_9STRA</name>
<feature type="binding site" description="axial binding residue" evidence="12">
    <location>
        <position position="456"/>
    </location>
    <ligand>
        <name>heme</name>
        <dbReference type="ChEBI" id="CHEBI:30413"/>
    </ligand>
    <ligandPart>
        <name>Fe</name>
        <dbReference type="ChEBI" id="CHEBI:18248"/>
    </ligandPart>
</feature>
<keyword evidence="7" id="KW-0256">Endoplasmic reticulum</keyword>
<dbReference type="AlphaFoldDB" id="A0A9N8EH55"/>
<keyword evidence="14" id="KW-0503">Monooxygenase</keyword>
<dbReference type="PANTHER" id="PTHR24304">
    <property type="entry name" value="CYTOCHROME P450 FAMILY 7"/>
    <property type="match status" value="1"/>
</dbReference>
<accession>A0A9N8EH55</accession>
<dbReference type="Pfam" id="PF00067">
    <property type="entry name" value="p450"/>
    <property type="match status" value="1"/>
</dbReference>
<dbReference type="Gene3D" id="1.10.630.10">
    <property type="entry name" value="Cytochrome P450"/>
    <property type="match status" value="1"/>
</dbReference>
<dbReference type="GO" id="GO:0008395">
    <property type="term" value="F:steroid hydroxylase activity"/>
    <property type="evidence" value="ECO:0007669"/>
    <property type="project" value="TreeGrafter"/>
</dbReference>
<dbReference type="OrthoDB" id="67904at2759"/>
<evidence type="ECO:0000256" key="4">
    <source>
        <dbReference type="ARBA" id="ARBA00010617"/>
    </source>
</evidence>